<dbReference type="PRINTS" id="PR01225">
    <property type="entry name" value="EXPANSNFAMLY"/>
</dbReference>
<dbReference type="Gene3D" id="2.60.40.760">
    <property type="entry name" value="Expansin, cellulose-binding-like domain"/>
    <property type="match status" value="2"/>
</dbReference>
<dbReference type="PRINTS" id="PR01226">
    <property type="entry name" value="EXPANSIN"/>
</dbReference>
<keyword evidence="8" id="KW-0961">Cell wall biogenesis/degradation</keyword>
<accession>A0AAD2A7P5</accession>
<evidence type="ECO:0000256" key="8">
    <source>
        <dbReference type="ARBA" id="ARBA00023316"/>
    </source>
</evidence>
<dbReference type="InterPro" id="IPR007112">
    <property type="entry name" value="Expansin/allergen_DPBB_dom"/>
</dbReference>
<dbReference type="SUPFAM" id="SSF49590">
    <property type="entry name" value="PHL pollen allergen"/>
    <property type="match status" value="2"/>
</dbReference>
<dbReference type="CDD" id="cd22274">
    <property type="entry name" value="DPBB_EXPA_N"/>
    <property type="match status" value="2"/>
</dbReference>
<organism evidence="11 12">
    <name type="scientific">Fraxinus pennsylvanica</name>
    <dbReference type="NCBI Taxonomy" id="56036"/>
    <lineage>
        <taxon>Eukaryota</taxon>
        <taxon>Viridiplantae</taxon>
        <taxon>Streptophyta</taxon>
        <taxon>Embryophyta</taxon>
        <taxon>Tracheophyta</taxon>
        <taxon>Spermatophyta</taxon>
        <taxon>Magnoliopsida</taxon>
        <taxon>eudicotyledons</taxon>
        <taxon>Gunneridae</taxon>
        <taxon>Pentapetalae</taxon>
        <taxon>asterids</taxon>
        <taxon>lamiids</taxon>
        <taxon>Lamiales</taxon>
        <taxon>Oleaceae</taxon>
        <taxon>Oleeae</taxon>
        <taxon>Fraxinus</taxon>
    </lineage>
</organism>
<comment type="similarity">
    <text evidence="3">Belongs to the expansin family. Expansin A subfamily.</text>
</comment>
<evidence type="ECO:0000313" key="11">
    <source>
        <dbReference type="EMBL" id="CAI9783149.1"/>
    </source>
</evidence>
<evidence type="ECO:0000256" key="1">
    <source>
        <dbReference type="ARBA" id="ARBA00004170"/>
    </source>
</evidence>
<evidence type="ECO:0000259" key="10">
    <source>
        <dbReference type="PROSITE" id="PS50843"/>
    </source>
</evidence>
<dbReference type="InterPro" id="IPR007117">
    <property type="entry name" value="Expansin_CBD"/>
</dbReference>
<dbReference type="GO" id="GO:0005576">
    <property type="term" value="C:extracellular region"/>
    <property type="evidence" value="ECO:0007669"/>
    <property type="project" value="InterPro"/>
</dbReference>
<dbReference type="SUPFAM" id="SSF50685">
    <property type="entry name" value="Barwin-like endoglucanases"/>
    <property type="match status" value="2"/>
</dbReference>
<keyword evidence="7" id="KW-0472">Membrane</keyword>
<dbReference type="Pfam" id="PF03330">
    <property type="entry name" value="DPBB_1"/>
    <property type="match status" value="2"/>
</dbReference>
<keyword evidence="12" id="KW-1185">Reference proteome</keyword>
<dbReference type="PROSITE" id="PS50843">
    <property type="entry name" value="EXPANSIN_CBD"/>
    <property type="match status" value="2"/>
</dbReference>
<dbReference type="Proteomes" id="UP000834106">
    <property type="component" value="Chromosome 19"/>
</dbReference>
<sequence>MKRRSKPLRAGCVVAAQRRAIVPCLAAIHTPSELLCAKAQQLRSTTTVQHLYHDLYQGGACGFENPIKEYGLHTVALSSLLYKNGSNCGACYEIKCDSKNKMCKPGTPSIFVTATNYCPPGGWCSPPARHFDLSEPAFTQIAEHAAGVVPILFRRVHCKKQGGIKFTVTGSPNFNLVSISNVGGAGSVKKVEVKGDKKLNYWTELNRNWGTKWDTDATLVGEALSFRITTGDGRTIVSSNVAPNSWQFGILRALVSSSVLILVLALPIANALTIGGACGFEDPIKEYGLHTVALSSLLYKNGSNCGACYEIKCDNKNKMCKPGTPSIFVTATNYCPPGGWCSPPARHFDLSEPAFTQIAEYAAGVVPILFRRVHCKKQGRIKFTLTGSPNFNLVSISNVGGAGSVKKVEVKGDNKLNYWTELKRNWGTKWDTDATLVGETLSFRITTGDGRTIVSSNVAPNSWQFGHTYEGKNFRL</sequence>
<evidence type="ECO:0000256" key="6">
    <source>
        <dbReference type="ARBA" id="ARBA00022729"/>
    </source>
</evidence>
<dbReference type="AlphaFoldDB" id="A0AAD2A7P5"/>
<gene>
    <name evidence="11" type="ORF">FPE_LOCUS30579</name>
</gene>
<dbReference type="EMBL" id="OU503054">
    <property type="protein sequence ID" value="CAI9783149.1"/>
    <property type="molecule type" value="Genomic_DNA"/>
</dbReference>
<dbReference type="GO" id="GO:0009664">
    <property type="term" value="P:plant-type cell wall organization"/>
    <property type="evidence" value="ECO:0007669"/>
    <property type="project" value="InterPro"/>
</dbReference>
<evidence type="ECO:0000256" key="3">
    <source>
        <dbReference type="ARBA" id="ARBA00005392"/>
    </source>
</evidence>
<dbReference type="SMART" id="SM00837">
    <property type="entry name" value="DPBB_1"/>
    <property type="match status" value="2"/>
</dbReference>
<evidence type="ECO:0000256" key="2">
    <source>
        <dbReference type="ARBA" id="ARBA00004191"/>
    </source>
</evidence>
<evidence type="ECO:0000256" key="7">
    <source>
        <dbReference type="ARBA" id="ARBA00023136"/>
    </source>
</evidence>
<feature type="domain" description="Expansin-like EG45" evidence="9">
    <location>
        <begin position="58"/>
        <end position="163"/>
    </location>
</feature>
<dbReference type="InterPro" id="IPR036908">
    <property type="entry name" value="RlpA-like_sf"/>
</dbReference>
<dbReference type="InterPro" id="IPR009009">
    <property type="entry name" value="RlpA-like_DPBB"/>
</dbReference>
<keyword evidence="4" id="KW-0134">Cell wall</keyword>
<dbReference type="PANTHER" id="PTHR31867">
    <property type="entry name" value="EXPANSIN-A15"/>
    <property type="match status" value="1"/>
</dbReference>
<dbReference type="Pfam" id="PF01357">
    <property type="entry name" value="Expansin_C"/>
    <property type="match status" value="2"/>
</dbReference>
<dbReference type="Gene3D" id="2.40.40.10">
    <property type="entry name" value="RlpA-like domain"/>
    <property type="match status" value="2"/>
</dbReference>
<evidence type="ECO:0000256" key="4">
    <source>
        <dbReference type="ARBA" id="ARBA00022512"/>
    </source>
</evidence>
<comment type="subcellular location">
    <subcellularLocation>
        <location evidence="1">Membrane</location>
        <topology evidence="1">Peripheral membrane protein</topology>
    </subcellularLocation>
    <subcellularLocation>
        <location evidence="2">Secreted</location>
        <location evidence="2">Cell wall</location>
    </subcellularLocation>
</comment>
<dbReference type="InterPro" id="IPR002963">
    <property type="entry name" value="Expansin"/>
</dbReference>
<keyword evidence="5" id="KW-0964">Secreted</keyword>
<protein>
    <recommendedName>
        <fullName evidence="13">Expansin</fullName>
    </recommendedName>
</protein>
<name>A0AAD2A7P5_9LAMI</name>
<evidence type="ECO:0000313" key="12">
    <source>
        <dbReference type="Proteomes" id="UP000834106"/>
    </source>
</evidence>
<evidence type="ECO:0000259" key="9">
    <source>
        <dbReference type="PROSITE" id="PS50842"/>
    </source>
</evidence>
<evidence type="ECO:0008006" key="13">
    <source>
        <dbReference type="Google" id="ProtNLM"/>
    </source>
</evidence>
<reference evidence="11" key="1">
    <citation type="submission" date="2023-05" db="EMBL/GenBank/DDBJ databases">
        <authorList>
            <person name="Huff M."/>
        </authorList>
    </citation>
    <scope>NUCLEOTIDE SEQUENCE</scope>
</reference>
<feature type="domain" description="Expansin-like CBD" evidence="10">
    <location>
        <begin position="390"/>
        <end position="471"/>
    </location>
</feature>
<proteinExistence type="inferred from homology"/>
<dbReference type="InterPro" id="IPR036749">
    <property type="entry name" value="Expansin_CBD_sf"/>
</dbReference>
<dbReference type="PROSITE" id="PS50842">
    <property type="entry name" value="EXPANSIN_EG45"/>
    <property type="match status" value="2"/>
</dbReference>
<keyword evidence="6" id="KW-0732">Signal</keyword>
<evidence type="ECO:0000256" key="5">
    <source>
        <dbReference type="ARBA" id="ARBA00022525"/>
    </source>
</evidence>
<dbReference type="InterPro" id="IPR007118">
    <property type="entry name" value="Expan_Lol_pI"/>
</dbReference>
<dbReference type="GO" id="GO:0009653">
    <property type="term" value="P:anatomical structure morphogenesis"/>
    <property type="evidence" value="ECO:0007669"/>
    <property type="project" value="UniProtKB-ARBA"/>
</dbReference>
<feature type="domain" description="Expansin-like CBD" evidence="10">
    <location>
        <begin position="173"/>
        <end position="249"/>
    </location>
</feature>
<dbReference type="GO" id="GO:0016020">
    <property type="term" value="C:membrane"/>
    <property type="evidence" value="ECO:0007669"/>
    <property type="project" value="UniProtKB-SubCell"/>
</dbReference>
<feature type="domain" description="Expansin-like EG45" evidence="9">
    <location>
        <begin position="275"/>
        <end position="380"/>
    </location>
</feature>